<dbReference type="SMART" id="SM00448">
    <property type="entry name" value="REC"/>
    <property type="match status" value="1"/>
</dbReference>
<evidence type="ECO:0000256" key="4">
    <source>
        <dbReference type="ARBA" id="ARBA00022475"/>
    </source>
</evidence>
<feature type="domain" description="Response regulatory" evidence="24">
    <location>
        <begin position="1029"/>
        <end position="1149"/>
    </location>
</feature>
<feature type="domain" description="HPt" evidence="26">
    <location>
        <begin position="1197"/>
        <end position="1296"/>
    </location>
</feature>
<dbReference type="InterPro" id="IPR036890">
    <property type="entry name" value="HATPase_C_sf"/>
</dbReference>
<dbReference type="PROSITE" id="PS50109">
    <property type="entry name" value="HIS_KIN"/>
    <property type="match status" value="1"/>
</dbReference>
<evidence type="ECO:0000256" key="15">
    <source>
        <dbReference type="ARBA" id="ARBA00064003"/>
    </source>
</evidence>
<dbReference type="RefSeq" id="WP_087698363.1">
    <property type="nucleotide sequence ID" value="NZ_NHOO01000014.1"/>
</dbReference>
<dbReference type="Gene3D" id="1.20.120.160">
    <property type="entry name" value="HPT domain"/>
    <property type="match status" value="1"/>
</dbReference>
<feature type="domain" description="PAS" evidence="25">
    <location>
        <begin position="353"/>
        <end position="397"/>
    </location>
</feature>
<keyword evidence="4" id="KW-1003">Cell membrane</keyword>
<keyword evidence="13 22" id="KW-0472">Membrane</keyword>
<dbReference type="InterPro" id="IPR004358">
    <property type="entry name" value="Sig_transdc_His_kin-like_C"/>
</dbReference>
<dbReference type="Gene3D" id="3.40.50.2300">
    <property type="match status" value="1"/>
</dbReference>
<dbReference type="Pfam" id="PF00072">
    <property type="entry name" value="Response_reg"/>
    <property type="match status" value="1"/>
</dbReference>
<feature type="domain" description="Histidine kinase" evidence="23">
    <location>
        <begin position="770"/>
        <end position="991"/>
    </location>
</feature>
<dbReference type="InterPro" id="IPR011006">
    <property type="entry name" value="CheY-like_superfamily"/>
</dbReference>
<dbReference type="PROSITE" id="PS50110">
    <property type="entry name" value="RESPONSE_REGULATORY"/>
    <property type="match status" value="1"/>
</dbReference>
<evidence type="ECO:0000256" key="2">
    <source>
        <dbReference type="ARBA" id="ARBA00004651"/>
    </source>
</evidence>
<evidence type="ECO:0000256" key="12">
    <source>
        <dbReference type="ARBA" id="ARBA00023012"/>
    </source>
</evidence>
<dbReference type="Pfam" id="PF01627">
    <property type="entry name" value="Hpt"/>
    <property type="match status" value="1"/>
</dbReference>
<dbReference type="GO" id="GO:0005524">
    <property type="term" value="F:ATP binding"/>
    <property type="evidence" value="ECO:0007669"/>
    <property type="project" value="UniProtKB-KW"/>
</dbReference>
<dbReference type="Gene3D" id="3.30.450.20">
    <property type="entry name" value="PAS domain"/>
    <property type="match status" value="2"/>
</dbReference>
<dbReference type="Gene3D" id="1.10.287.130">
    <property type="match status" value="1"/>
</dbReference>
<evidence type="ECO:0000259" key="23">
    <source>
        <dbReference type="PROSITE" id="PS50109"/>
    </source>
</evidence>
<evidence type="ECO:0000259" key="24">
    <source>
        <dbReference type="PROSITE" id="PS50110"/>
    </source>
</evidence>
<keyword evidence="5 19" id="KW-0597">Phosphoprotein</keyword>
<feature type="modified residue" description="Phosphohistidine" evidence="18">
    <location>
        <position position="1236"/>
    </location>
</feature>
<evidence type="ECO:0000256" key="21">
    <source>
        <dbReference type="SAM" id="MobiDB-lite"/>
    </source>
</evidence>
<evidence type="ECO:0000256" key="3">
    <source>
        <dbReference type="ARBA" id="ARBA00012438"/>
    </source>
</evidence>
<evidence type="ECO:0000256" key="18">
    <source>
        <dbReference type="PROSITE-ProRule" id="PRU00110"/>
    </source>
</evidence>
<comment type="caution">
    <text evidence="27">The sequence shown here is derived from an EMBL/GenBank/DDBJ whole genome shotgun (WGS) entry which is preliminary data.</text>
</comment>
<dbReference type="InterPro" id="IPR003594">
    <property type="entry name" value="HATPase_dom"/>
</dbReference>
<dbReference type="PANTHER" id="PTHR45339:SF1">
    <property type="entry name" value="HYBRID SIGNAL TRANSDUCTION HISTIDINE KINASE J"/>
    <property type="match status" value="1"/>
</dbReference>
<dbReference type="FunFam" id="3.30.565.10:FF:000010">
    <property type="entry name" value="Sensor histidine kinase RcsC"/>
    <property type="match status" value="1"/>
</dbReference>
<dbReference type="FunFam" id="1.10.287.130:FF:000002">
    <property type="entry name" value="Two-component osmosensing histidine kinase"/>
    <property type="match status" value="1"/>
</dbReference>
<dbReference type="InterPro" id="IPR008207">
    <property type="entry name" value="Sig_transdc_His_kin_Hpt_dom"/>
</dbReference>
<keyword evidence="6" id="KW-0808">Transferase</keyword>
<evidence type="ECO:0000256" key="14">
    <source>
        <dbReference type="ARBA" id="ARBA00058004"/>
    </source>
</evidence>
<dbReference type="InterPro" id="IPR003661">
    <property type="entry name" value="HisK_dim/P_dom"/>
</dbReference>
<evidence type="ECO:0000256" key="11">
    <source>
        <dbReference type="ARBA" id="ARBA00022989"/>
    </source>
</evidence>
<evidence type="ECO:0000259" key="25">
    <source>
        <dbReference type="PROSITE" id="PS50112"/>
    </source>
</evidence>
<evidence type="ECO:0000256" key="16">
    <source>
        <dbReference type="ARBA" id="ARBA00068150"/>
    </source>
</evidence>
<keyword evidence="10" id="KW-0067">ATP-binding</keyword>
<accession>A0A202B612</accession>
<name>A0A202B612_CHRVL</name>
<reference evidence="27 28" key="1">
    <citation type="submission" date="2017-05" db="EMBL/GenBank/DDBJ databases">
        <title>Chromobacterium violaceum GHPS1 isolated from Hydrocarbon polluted soil in French Guiana display an awesome secondary metabolite arsenal and a battery of drug and heavy-metal-resistance and detoxification of xenobiotics proteins.</title>
        <authorList>
            <person name="Belbahri L."/>
        </authorList>
    </citation>
    <scope>NUCLEOTIDE SEQUENCE [LARGE SCALE GENOMIC DNA]</scope>
    <source>
        <strain evidence="27 28">GHPS1</strain>
    </source>
</reference>
<dbReference type="CDD" id="cd00130">
    <property type="entry name" value="PAS"/>
    <property type="match status" value="1"/>
</dbReference>
<dbReference type="PANTHER" id="PTHR45339">
    <property type="entry name" value="HYBRID SIGNAL TRANSDUCTION HISTIDINE KINASE J"/>
    <property type="match status" value="1"/>
</dbReference>
<dbReference type="InterPro" id="IPR005467">
    <property type="entry name" value="His_kinase_dom"/>
</dbReference>
<evidence type="ECO:0000256" key="13">
    <source>
        <dbReference type="ARBA" id="ARBA00023136"/>
    </source>
</evidence>
<keyword evidence="20" id="KW-0175">Coiled coil</keyword>
<evidence type="ECO:0000259" key="26">
    <source>
        <dbReference type="PROSITE" id="PS50894"/>
    </source>
</evidence>
<dbReference type="SUPFAM" id="SSF52172">
    <property type="entry name" value="CheY-like"/>
    <property type="match status" value="1"/>
</dbReference>
<dbReference type="SUPFAM" id="SSF55785">
    <property type="entry name" value="PYP-like sensor domain (PAS domain)"/>
    <property type="match status" value="2"/>
</dbReference>
<comment type="function">
    <text evidence="14">Member of the two-component regulatory system BvgS/BvgA. Phosphorylates BvgA via a four-step phosphorelay in response to environmental signals.</text>
</comment>
<dbReference type="CDD" id="cd17546">
    <property type="entry name" value="REC_hyHK_CKI1_RcsC-like"/>
    <property type="match status" value="1"/>
</dbReference>
<dbReference type="GO" id="GO:0005886">
    <property type="term" value="C:plasma membrane"/>
    <property type="evidence" value="ECO:0007669"/>
    <property type="project" value="UniProtKB-SubCell"/>
</dbReference>
<feature type="modified residue" description="4-aspartylphosphate" evidence="19">
    <location>
        <position position="1078"/>
    </location>
</feature>
<comment type="subcellular location">
    <subcellularLocation>
        <location evidence="2">Cell membrane</location>
        <topology evidence="2">Multi-pass membrane protein</topology>
    </subcellularLocation>
</comment>
<evidence type="ECO:0000256" key="5">
    <source>
        <dbReference type="ARBA" id="ARBA00022553"/>
    </source>
</evidence>
<evidence type="ECO:0000313" key="28">
    <source>
        <dbReference type="Proteomes" id="UP000196342"/>
    </source>
</evidence>
<proteinExistence type="predicted"/>
<keyword evidence="7 22" id="KW-0812">Transmembrane</keyword>
<dbReference type="SUPFAM" id="SSF55874">
    <property type="entry name" value="ATPase domain of HSP90 chaperone/DNA topoisomerase II/histidine kinase"/>
    <property type="match status" value="1"/>
</dbReference>
<sequence>MQLSGHSRSQAVVIGRSVLAIVLLLGLLQAGVVAALQFSAWRAYQLAESLVRLNQDAYGVRNFANLQAKESGLLMEALLAKRPDEAALSQMARQVDESFLTLVTTWYGRDEGHAAERLASLRQSVRQFQQLRVAARREMRGDAADREVQLAKLYEGTRDVQQQAQLLLDAVVASMAASGELRISNLAWLRQDAATLTYWLRSSAQALVLRSELKGRLDRRTEESLARGLSAGMLLLGRLQPRLDSIGDPALSKRFADITMQANRLQLLTQLQLEQVDGRLQFSQATDYRRNLAQLSDSLDRARGEIAERAQRTLQENRIHYRNTLLREGAFGLAVLALLAFLCYVVVRKVLRPLDFLQRMLDVSGDSMLVVDQNGVIDMANEGAGRMFGYPMSALIGMPVRQLFVVDDELLSVLAALEVQTGRTMPVEGMGSSGERFHAMLNVGRFQEDINRPLNILIVRDEHKRRLAENSLERSVALLSVISEIEAMLLSRAERDTVFQRLHHTFLEFTSSEQCLLVAWTMGDEAEECLVPQAGEWPDFLPLPQQLSQTDMPLAALFRSLTAQPSWVSLPVMLGGEAAAGVCLLRPTLSQLGISILPLLGAYANILGFYAEEDRRKLSEAQLRAVLQEEEAVYSASPVGLLRLNEHFQITRANLTAESIFDVGDEYGLSGMHLMELLASEHGWYELAEQMSKMQQDNARIHCELECLTGTGRPIWVLFEGQLLFPDASESVIILACLDITERKMAEFELRMARDQANAANRAKSAFLATMSHEIRTPMNGVLGMLELLAMTRLDAEQSDTVATIQDSANTLLRLIDDILDFSKIEADRLEIVPTRTAIRPFMDSVRSLYHENASKKGLELTLTLDDKLAPTLVIDPLRVRQILQNFISNAIKFTASGKVDIRVKVMDTVANYQVLSFEVEDTGIGMSQEQLSKLFQPFTQADSETTRRFGGTGLGLAICRRLAGLMGGHVEMESEQGKGSCARLLLEVEWLAEQVEPVMLPEQRVPLETVIAAAQADKEISLGSGLFPILFAEDNPTNRKLTLKQLEKLGYPADWAEDGDRAFSKWLSGRYSLILTDCHMPGIDGYQLARLVRAHEESHPERGRIPIVACTANAAKEEVDKTREAGMDDFLTKPLSILALEATLRKWMGSMSGSPPDGAAASSDVPGKAEVAEPPPPDAPRIPVDRSVLEVYSNGELSVELEILREFQTGNSEDVAELRAAIAAEDAERIGFSAHRIKGASRMVGANGMGDAAEAVEKAGKARDLELARKKMVFFEDQLAVFENWLASQGETVAE</sequence>
<comment type="subunit">
    <text evidence="15">At low DSF concentrations, interacts with RpfF.</text>
</comment>
<dbReference type="EMBL" id="NHOO01000014">
    <property type="protein sequence ID" value="OVE46997.1"/>
    <property type="molecule type" value="Genomic_DNA"/>
</dbReference>
<dbReference type="InterPro" id="IPR035965">
    <property type="entry name" value="PAS-like_dom_sf"/>
</dbReference>
<dbReference type="Pfam" id="PF13426">
    <property type="entry name" value="PAS_9"/>
    <property type="match status" value="2"/>
</dbReference>
<evidence type="ECO:0000256" key="9">
    <source>
        <dbReference type="ARBA" id="ARBA00022777"/>
    </source>
</evidence>
<comment type="catalytic activity">
    <reaction evidence="1">
        <text>ATP + protein L-histidine = ADP + protein N-phospho-L-histidine.</text>
        <dbReference type="EC" id="2.7.13.3"/>
    </reaction>
</comment>
<dbReference type="SUPFAM" id="SSF47226">
    <property type="entry name" value="Histidine-containing phosphotransfer domain, HPT domain"/>
    <property type="match status" value="1"/>
</dbReference>
<evidence type="ECO:0000256" key="19">
    <source>
        <dbReference type="PROSITE-ProRule" id="PRU00169"/>
    </source>
</evidence>
<evidence type="ECO:0000256" key="10">
    <source>
        <dbReference type="ARBA" id="ARBA00022840"/>
    </source>
</evidence>
<dbReference type="CDD" id="cd00082">
    <property type="entry name" value="HisKA"/>
    <property type="match status" value="1"/>
</dbReference>
<keyword evidence="28" id="KW-1185">Reference proteome</keyword>
<feature type="transmembrane region" description="Helical" evidence="22">
    <location>
        <begin position="330"/>
        <end position="351"/>
    </location>
</feature>
<dbReference type="Pfam" id="PF00512">
    <property type="entry name" value="HisKA"/>
    <property type="match status" value="1"/>
</dbReference>
<keyword evidence="9" id="KW-0418">Kinase</keyword>
<evidence type="ECO:0000256" key="1">
    <source>
        <dbReference type="ARBA" id="ARBA00000085"/>
    </source>
</evidence>
<dbReference type="SMART" id="SM00091">
    <property type="entry name" value="PAS"/>
    <property type="match status" value="2"/>
</dbReference>
<dbReference type="Proteomes" id="UP000196342">
    <property type="component" value="Unassembled WGS sequence"/>
</dbReference>
<dbReference type="InterPro" id="IPR036097">
    <property type="entry name" value="HisK_dim/P_sf"/>
</dbReference>
<evidence type="ECO:0000256" key="17">
    <source>
        <dbReference type="ARBA" id="ARBA00070152"/>
    </source>
</evidence>
<organism evidence="27 28">
    <name type="scientific">Chromobacterium violaceum</name>
    <dbReference type="NCBI Taxonomy" id="536"/>
    <lineage>
        <taxon>Bacteria</taxon>
        <taxon>Pseudomonadati</taxon>
        <taxon>Pseudomonadota</taxon>
        <taxon>Betaproteobacteria</taxon>
        <taxon>Neisseriales</taxon>
        <taxon>Chromobacteriaceae</taxon>
        <taxon>Chromobacterium</taxon>
    </lineage>
</organism>
<dbReference type="SUPFAM" id="SSF47384">
    <property type="entry name" value="Homodimeric domain of signal transducing histidine kinase"/>
    <property type="match status" value="1"/>
</dbReference>
<evidence type="ECO:0000256" key="22">
    <source>
        <dbReference type="SAM" id="Phobius"/>
    </source>
</evidence>
<feature type="region of interest" description="Disordered" evidence="21">
    <location>
        <begin position="1150"/>
        <end position="1185"/>
    </location>
</feature>
<dbReference type="SMART" id="SM00073">
    <property type="entry name" value="HPT"/>
    <property type="match status" value="1"/>
</dbReference>
<dbReference type="InterPro" id="IPR000014">
    <property type="entry name" value="PAS"/>
</dbReference>
<dbReference type="SMART" id="SM00387">
    <property type="entry name" value="HATPase_c"/>
    <property type="match status" value="1"/>
</dbReference>
<dbReference type="NCBIfam" id="TIGR00229">
    <property type="entry name" value="sensory_box"/>
    <property type="match status" value="2"/>
</dbReference>
<evidence type="ECO:0000256" key="20">
    <source>
        <dbReference type="SAM" id="Coils"/>
    </source>
</evidence>
<dbReference type="PROSITE" id="PS50894">
    <property type="entry name" value="HPT"/>
    <property type="match status" value="1"/>
</dbReference>
<dbReference type="InterPro" id="IPR001789">
    <property type="entry name" value="Sig_transdc_resp-reg_receiver"/>
</dbReference>
<feature type="compositionally biased region" description="Low complexity" evidence="21">
    <location>
        <begin position="1150"/>
        <end position="1165"/>
    </location>
</feature>
<protein>
    <recommendedName>
        <fullName evidence="16">Sensory/regulatory protein RpfC</fullName>
        <ecNumber evidence="3">2.7.13.3</ecNumber>
    </recommendedName>
    <alternativeName>
        <fullName evidence="17">Virulence sensor protein BvgS</fullName>
    </alternativeName>
</protein>
<keyword evidence="8" id="KW-0547">Nucleotide-binding</keyword>
<dbReference type="SMART" id="SM00388">
    <property type="entry name" value="HisKA"/>
    <property type="match status" value="1"/>
</dbReference>
<dbReference type="Pfam" id="PF02518">
    <property type="entry name" value="HATPase_c"/>
    <property type="match status" value="1"/>
</dbReference>
<evidence type="ECO:0000256" key="7">
    <source>
        <dbReference type="ARBA" id="ARBA00022692"/>
    </source>
</evidence>
<evidence type="ECO:0000256" key="8">
    <source>
        <dbReference type="ARBA" id="ARBA00022741"/>
    </source>
</evidence>
<feature type="coiled-coil region" evidence="20">
    <location>
        <begin position="285"/>
        <end position="312"/>
    </location>
</feature>
<keyword evidence="12" id="KW-0902">Two-component regulatory system</keyword>
<dbReference type="Gene3D" id="3.30.565.10">
    <property type="entry name" value="Histidine kinase-like ATPase, C-terminal domain"/>
    <property type="match status" value="1"/>
</dbReference>
<keyword evidence="11 22" id="KW-1133">Transmembrane helix</keyword>
<evidence type="ECO:0000313" key="27">
    <source>
        <dbReference type="EMBL" id="OVE46997.1"/>
    </source>
</evidence>
<dbReference type="PRINTS" id="PR00344">
    <property type="entry name" value="BCTRLSENSOR"/>
</dbReference>
<dbReference type="GO" id="GO:0000155">
    <property type="term" value="F:phosphorelay sensor kinase activity"/>
    <property type="evidence" value="ECO:0007669"/>
    <property type="project" value="InterPro"/>
</dbReference>
<dbReference type="PROSITE" id="PS50112">
    <property type="entry name" value="PAS"/>
    <property type="match status" value="1"/>
</dbReference>
<gene>
    <name evidence="27" type="ORF">CBW21_16485</name>
</gene>
<dbReference type="CDD" id="cd16922">
    <property type="entry name" value="HATPase_EvgS-ArcB-TorS-like"/>
    <property type="match status" value="1"/>
</dbReference>
<dbReference type="CDD" id="cd00088">
    <property type="entry name" value="HPT"/>
    <property type="match status" value="1"/>
</dbReference>
<evidence type="ECO:0000256" key="6">
    <source>
        <dbReference type="ARBA" id="ARBA00022679"/>
    </source>
</evidence>
<dbReference type="InterPro" id="IPR036641">
    <property type="entry name" value="HPT_dom_sf"/>
</dbReference>
<dbReference type="EC" id="2.7.13.3" evidence="3"/>